<feature type="compositionally biased region" description="Basic and acidic residues" evidence="1">
    <location>
        <begin position="82"/>
        <end position="94"/>
    </location>
</feature>
<accession>A0A9W5T9W9</accession>
<feature type="compositionally biased region" description="Polar residues" evidence="1">
    <location>
        <begin position="107"/>
        <end position="118"/>
    </location>
</feature>
<feature type="compositionally biased region" description="Low complexity" evidence="1">
    <location>
        <begin position="460"/>
        <end position="484"/>
    </location>
</feature>
<organism evidence="2 3">
    <name type="scientific">Babesia ovis</name>
    <dbReference type="NCBI Taxonomy" id="5869"/>
    <lineage>
        <taxon>Eukaryota</taxon>
        <taxon>Sar</taxon>
        <taxon>Alveolata</taxon>
        <taxon>Apicomplexa</taxon>
        <taxon>Aconoidasida</taxon>
        <taxon>Piroplasmida</taxon>
        <taxon>Babesiidae</taxon>
        <taxon>Babesia</taxon>
    </lineage>
</organism>
<name>A0A9W5T9W9_BABOV</name>
<protein>
    <submittedName>
        <fullName evidence="2">Uncharacterized protein</fullName>
    </submittedName>
</protein>
<evidence type="ECO:0000256" key="1">
    <source>
        <dbReference type="SAM" id="MobiDB-lite"/>
    </source>
</evidence>
<feature type="region of interest" description="Disordered" evidence="1">
    <location>
        <begin position="354"/>
        <end position="386"/>
    </location>
</feature>
<feature type="region of interest" description="Disordered" evidence="1">
    <location>
        <begin position="1"/>
        <end position="132"/>
    </location>
</feature>
<feature type="compositionally biased region" description="Low complexity" evidence="1">
    <location>
        <begin position="71"/>
        <end position="81"/>
    </location>
</feature>
<reference evidence="2" key="1">
    <citation type="submission" date="2019-12" db="EMBL/GenBank/DDBJ databases">
        <title>Genome sequence of Babesia ovis.</title>
        <authorList>
            <person name="Yamagishi J."/>
            <person name="Sevinc F."/>
            <person name="Xuan X."/>
        </authorList>
    </citation>
    <scope>NUCLEOTIDE SEQUENCE</scope>
    <source>
        <strain evidence="2">Selcuk</strain>
    </source>
</reference>
<evidence type="ECO:0000313" key="3">
    <source>
        <dbReference type="Proteomes" id="UP001057455"/>
    </source>
</evidence>
<dbReference type="Proteomes" id="UP001057455">
    <property type="component" value="Unassembled WGS sequence"/>
</dbReference>
<feature type="compositionally biased region" description="Polar residues" evidence="1">
    <location>
        <begin position="538"/>
        <end position="558"/>
    </location>
</feature>
<sequence>MKDNSSYAADSFQKVAAPQRRGSYGPSDNITGSYTQQGFDPSSSSREMRKIMYYENMFSKMDSQDKIKKTNSSSGSSSMNSSDHRAKDEADDNTKSPAKVGKHVNNNRKAANVSNSTDLDSRPDGMDHMDITDVSQGHSMSIEGTTRQHHMGPKRDAISIKIKTQNLNAKNDQTVSGSNENLLNGHEEKLMKTVPADIKKVTDISGTKISKMLGIDQIASSTSGLSASQRQWLVPTFDVRQPEQTEVQPADSVNDNDAHNDGIGASDGSQSQTESRMHSQRTSRTHMTTRTSQKMESYRSYPLSTSIGSGDVVTTEKVPRKQRVSRFEPPTEFHVAQAYNRTDMALVEPEQIKEEAAEPQSSQTGDMPLEHTDIKQENNDDRSFQDSDVQSYTYMPDEMDIIIHEQDMEIDSVSKDDIMDYEPVVKDDEDEEYIPEAAVQVAETLATKKTSRRRTKTKRSASISTPTIGTPTSDSTSTFDPVTPEVAIEEVYTEPTPVVRSTRSRASARSSGKQKKRDSNQLTEQDEIQPVAVKAPRTSRSNARSGPGSSRRNASDASGSKAEYHGSGHSICNETPDRHMKKAFANTRNISVEEAEKIIDLYQQHNSDLERLKRLILLGDLSEFGRIVIEEAETRTPDKTCIIDPRLIMAPPSDPIPTRKQDPPPQNPVELSLKYRLLKRLMNN</sequence>
<comment type="caution">
    <text evidence="2">The sequence shown here is derived from an EMBL/GenBank/DDBJ whole genome shotgun (WGS) entry which is preliminary data.</text>
</comment>
<feature type="compositionally biased region" description="Basic and acidic residues" evidence="1">
    <location>
        <begin position="119"/>
        <end position="131"/>
    </location>
</feature>
<evidence type="ECO:0000313" key="2">
    <source>
        <dbReference type="EMBL" id="GFE53466.1"/>
    </source>
</evidence>
<dbReference type="AlphaFoldDB" id="A0A9W5T9W9"/>
<dbReference type="EMBL" id="BLIY01000006">
    <property type="protein sequence ID" value="GFE53466.1"/>
    <property type="molecule type" value="Genomic_DNA"/>
</dbReference>
<dbReference type="OrthoDB" id="366363at2759"/>
<gene>
    <name evidence="2" type="ORF">BaOVIS_008700</name>
</gene>
<feature type="compositionally biased region" description="Basic residues" evidence="1">
    <location>
        <begin position="449"/>
        <end position="459"/>
    </location>
</feature>
<feature type="compositionally biased region" description="Polar residues" evidence="1">
    <location>
        <begin position="244"/>
        <end position="255"/>
    </location>
</feature>
<feature type="compositionally biased region" description="Basic and acidic residues" evidence="1">
    <location>
        <begin position="368"/>
        <end position="385"/>
    </location>
</feature>
<feature type="region of interest" description="Disordered" evidence="1">
    <location>
        <begin position="445"/>
        <end position="576"/>
    </location>
</feature>
<feature type="compositionally biased region" description="Polar residues" evidence="1">
    <location>
        <begin position="26"/>
        <end position="45"/>
    </location>
</feature>
<feature type="compositionally biased region" description="Low complexity" evidence="1">
    <location>
        <begin position="500"/>
        <end position="511"/>
    </location>
</feature>
<feature type="region of interest" description="Disordered" evidence="1">
    <location>
        <begin position="244"/>
        <end position="303"/>
    </location>
</feature>
<keyword evidence="3" id="KW-1185">Reference proteome</keyword>
<proteinExistence type="predicted"/>